<protein>
    <submittedName>
        <fullName evidence="8 9">Membrane-spanning 4-domains subfamily A member 4D-like</fullName>
    </submittedName>
</protein>
<dbReference type="GO" id="GO:0016020">
    <property type="term" value="C:membrane"/>
    <property type="evidence" value="ECO:0007669"/>
    <property type="project" value="UniProtKB-SubCell"/>
</dbReference>
<evidence type="ECO:0000313" key="9">
    <source>
        <dbReference type="RefSeq" id="XP_031441469.1"/>
    </source>
</evidence>
<evidence type="ECO:0000313" key="7">
    <source>
        <dbReference type="Proteomes" id="UP000515152"/>
    </source>
</evidence>
<evidence type="ECO:0000256" key="5">
    <source>
        <dbReference type="ARBA" id="ARBA00023136"/>
    </source>
</evidence>
<dbReference type="RefSeq" id="XP_031441468.1">
    <property type="nucleotide sequence ID" value="XM_031585608.2"/>
</dbReference>
<dbReference type="PANTHER" id="PTHR23320">
    <property type="entry name" value="MEMBRANE-SPANNING 4-DOMAINS SUBFAMILY A MS4A -RELATED"/>
    <property type="match status" value="1"/>
</dbReference>
<keyword evidence="5 6" id="KW-0472">Membrane</keyword>
<dbReference type="PANTHER" id="PTHR23320:SF128">
    <property type="entry name" value="MEMBRANE-SPANNING 4-DOMAINS SUBFAMILY A MEMBER 4A"/>
    <property type="match status" value="1"/>
</dbReference>
<comment type="subcellular location">
    <subcellularLocation>
        <location evidence="1">Membrane</location>
        <topology evidence="1">Multi-pass membrane protein</topology>
    </subcellularLocation>
</comment>
<evidence type="ECO:0000256" key="1">
    <source>
        <dbReference type="ARBA" id="ARBA00004141"/>
    </source>
</evidence>
<feature type="transmembrane region" description="Helical" evidence="6">
    <location>
        <begin position="92"/>
        <end position="111"/>
    </location>
</feature>
<dbReference type="RefSeq" id="XP_031441470.1">
    <property type="nucleotide sequence ID" value="XM_031585610.2"/>
</dbReference>
<keyword evidence="7" id="KW-1185">Reference proteome</keyword>
<keyword evidence="4 6" id="KW-1133">Transmembrane helix</keyword>
<evidence type="ECO:0000313" key="8">
    <source>
        <dbReference type="RefSeq" id="XP_031441468.1"/>
    </source>
</evidence>
<feature type="transmembrane region" description="Helical" evidence="6">
    <location>
        <begin position="57"/>
        <end position="80"/>
    </location>
</feature>
<evidence type="ECO:0000256" key="2">
    <source>
        <dbReference type="ARBA" id="ARBA00009565"/>
    </source>
</evidence>
<evidence type="ECO:0000256" key="3">
    <source>
        <dbReference type="ARBA" id="ARBA00022692"/>
    </source>
</evidence>
<dbReference type="InterPro" id="IPR007237">
    <property type="entry name" value="CD20-like"/>
</dbReference>
<feature type="transmembrane region" description="Helical" evidence="6">
    <location>
        <begin position="31"/>
        <end position="50"/>
    </location>
</feature>
<evidence type="ECO:0000256" key="4">
    <source>
        <dbReference type="ARBA" id="ARBA00022989"/>
    </source>
</evidence>
<proteinExistence type="inferred from homology"/>
<name>A0A6P8GQI4_CLUHA</name>
<accession>A0A6P8GQI4</accession>
<sequence length="293" mass="32090">MGLESQNANRPPGDLKTQQVDTYLRLEPKTLGAIQVLIGVLTLCLSATLLQIKDLHFVVDIIILLLIALEIVLSGSFLIVTGLRPTLLWLKAMLVVHLVSLAFTTAALGLLSKNLPYRQTSYHCEHCRRLEIFTVLLIDGILGTLVLFLIVELVICIVVILFGLSVLAQGGIQLPGVSQRLTTPPVQVQPVMVAPAQMSHVTEVVTELQPERQPTPEPKLVPKPMHAAIRPEPVHVPSPPMETTEPQVVPIEPQVVPIEPQVVPIEPQVVPMEPQVVSMEPQVVPMEPQVEPL</sequence>
<dbReference type="KEGG" id="char:116224904"/>
<organism evidence="7 9">
    <name type="scientific">Clupea harengus</name>
    <name type="common">Atlantic herring</name>
    <dbReference type="NCBI Taxonomy" id="7950"/>
    <lineage>
        <taxon>Eukaryota</taxon>
        <taxon>Metazoa</taxon>
        <taxon>Chordata</taxon>
        <taxon>Craniata</taxon>
        <taxon>Vertebrata</taxon>
        <taxon>Euteleostomi</taxon>
        <taxon>Actinopterygii</taxon>
        <taxon>Neopterygii</taxon>
        <taxon>Teleostei</taxon>
        <taxon>Clupei</taxon>
        <taxon>Clupeiformes</taxon>
        <taxon>Clupeoidei</taxon>
        <taxon>Clupeidae</taxon>
        <taxon>Clupea</taxon>
    </lineage>
</organism>
<dbReference type="AlphaFoldDB" id="A0A6P8GQI4"/>
<feature type="transmembrane region" description="Helical" evidence="6">
    <location>
        <begin position="132"/>
        <end position="164"/>
    </location>
</feature>
<comment type="similarity">
    <text evidence="2">Belongs to the MS4A family.</text>
</comment>
<evidence type="ECO:0000256" key="6">
    <source>
        <dbReference type="SAM" id="Phobius"/>
    </source>
</evidence>
<keyword evidence="3 6" id="KW-0812">Transmembrane</keyword>
<dbReference type="GeneTree" id="ENSGT00400000025005"/>
<dbReference type="Pfam" id="PF04103">
    <property type="entry name" value="CD20"/>
    <property type="match status" value="1"/>
</dbReference>
<dbReference type="OrthoDB" id="8714947at2759"/>
<dbReference type="Proteomes" id="UP000515152">
    <property type="component" value="Chromosome 19"/>
</dbReference>
<dbReference type="GeneID" id="116224904"/>
<dbReference type="RefSeq" id="XP_031441469.1">
    <property type="nucleotide sequence ID" value="XM_031585609.2"/>
</dbReference>
<dbReference type="InterPro" id="IPR030417">
    <property type="entry name" value="MS4A"/>
</dbReference>
<evidence type="ECO:0000313" key="10">
    <source>
        <dbReference type="RefSeq" id="XP_031441470.1"/>
    </source>
</evidence>
<gene>
    <name evidence="8 9 10" type="primary">LOC116224904</name>
</gene>
<reference evidence="8 9" key="1">
    <citation type="submission" date="2025-04" db="UniProtKB">
        <authorList>
            <consortium name="RefSeq"/>
        </authorList>
    </citation>
    <scope>IDENTIFICATION</scope>
</reference>